<evidence type="ECO:0000259" key="4">
    <source>
        <dbReference type="PROSITE" id="PS51184"/>
    </source>
</evidence>
<evidence type="ECO:0000256" key="1">
    <source>
        <dbReference type="ARBA" id="ARBA00022723"/>
    </source>
</evidence>
<dbReference type="GO" id="GO:0006355">
    <property type="term" value="P:regulation of DNA-templated transcription"/>
    <property type="evidence" value="ECO:0007669"/>
    <property type="project" value="TreeGrafter"/>
</dbReference>
<sequence length="780" mass="87927">MPANDMPANDMPANDMPANDMPANDMPANDMPTVPVFSCCYQDLRSPIKDRFNEICGDPYAQKYGLAKLQFGDLPPCPVINPGSINRPDPRVSSLHFSYERTGDFITVIERGGRQKLTFPELPHPEGEKRNWSPKELWDVVESTLEHPPSGIVCYIIGTPLFNDIEMHPGDKLKRRGTGEIPGVHTPYIYWNISGGPTITILHREDGDVCSFNVVRSGAGKVVIAIEPNDNKRFEQLMRKECTDAMSCSQFVRHLSCAPLLKKLGTWGIAYHLAHIGPDQGFLTLPGTYHMVVNLGNNLAMAINFEDNTSPNTPQGYKFCISQCPGRHHITEAQWNPSNSEVRKRAATGDRNARLKRKKTSGCAANDEPGPKETDDQVFKIPSFNPKDPPLGHVFRLIKGIFSKASIDQFQLLVSYKRAPDNNFRFDDDVDSVSRFAKRLAIVEQNSIFGTFMLRFTQSQLARMLDSTKRGSIRDALGWKPKQLDHYLNRGRKWNRICDPYNGLLCFLFLTPHNPYEISHDDYHNMDEDDIKAFHQLLDSDVTRSLCAAGKAFQDSLKGAGDIEFKWETIHEAPTTPLSEDDMLSHLQPCQPITENVHNPAKYPEWPRPSSWPEEWDWPANPLEGATGCDRCKEMACDCFSQQFEFRPCIKRYGVKGLGLQATARSHGQIAYRRGAVIGYLFGEIVPAGTYTNDRWALDFVRSDVDDEEPVCQLYCGLESNSFRLLNHDCSPVACFIERKVSDIYDGMEITVSYGKDFFGDGCSCETCKTRMITHGLQPE</sequence>
<keyword evidence="6" id="KW-1185">Reference proteome</keyword>
<reference evidence="5" key="2">
    <citation type="submission" date="2023-06" db="EMBL/GenBank/DDBJ databases">
        <authorList>
            <consortium name="Lawrence Berkeley National Laboratory"/>
            <person name="Haridas S."/>
            <person name="Hensen N."/>
            <person name="Bonometti L."/>
            <person name="Westerberg I."/>
            <person name="Brannstrom I.O."/>
            <person name="Guillou S."/>
            <person name="Cros-Aarteil S."/>
            <person name="Calhoun S."/>
            <person name="Kuo A."/>
            <person name="Mondo S."/>
            <person name="Pangilinan J."/>
            <person name="Riley R."/>
            <person name="LaButti K."/>
            <person name="Andreopoulos B."/>
            <person name="Lipzen A."/>
            <person name="Chen C."/>
            <person name="Yanf M."/>
            <person name="Daum C."/>
            <person name="Ng V."/>
            <person name="Clum A."/>
            <person name="Steindorff A."/>
            <person name="Ohm R."/>
            <person name="Martin F."/>
            <person name="Silar P."/>
            <person name="Natvig D."/>
            <person name="Lalanne C."/>
            <person name="Gautier V."/>
            <person name="Ament-velasquez S.L."/>
            <person name="Kruys A."/>
            <person name="Hutchinson M.I."/>
            <person name="Powell A.J."/>
            <person name="Barry K."/>
            <person name="Miller A.N."/>
            <person name="Grigoriev I.V."/>
            <person name="Debuchy R."/>
            <person name="Gladieux P."/>
            <person name="Thoren M.H."/>
            <person name="Johannesson H."/>
        </authorList>
    </citation>
    <scope>NUCLEOTIDE SEQUENCE</scope>
    <source>
        <strain evidence="5">CBS 232.78</strain>
    </source>
</reference>
<dbReference type="AlphaFoldDB" id="A0AAE0NCJ7"/>
<dbReference type="InterPro" id="IPR003347">
    <property type="entry name" value="JmjC_dom"/>
</dbReference>
<dbReference type="Gene3D" id="2.60.120.650">
    <property type="entry name" value="Cupin"/>
    <property type="match status" value="1"/>
</dbReference>
<dbReference type="GO" id="GO:0005634">
    <property type="term" value="C:nucleus"/>
    <property type="evidence" value="ECO:0007669"/>
    <property type="project" value="TreeGrafter"/>
</dbReference>
<proteinExistence type="predicted"/>
<dbReference type="PROSITE" id="PS51184">
    <property type="entry name" value="JMJC"/>
    <property type="match status" value="1"/>
</dbReference>
<comment type="caution">
    <text evidence="5">The sequence shown here is derived from an EMBL/GenBank/DDBJ whole genome shotgun (WGS) entry which is preliminary data.</text>
</comment>
<feature type="domain" description="JmjC" evidence="4">
    <location>
        <begin position="157"/>
        <end position="324"/>
    </location>
</feature>
<feature type="compositionally biased region" description="Basic and acidic residues" evidence="3">
    <location>
        <begin position="341"/>
        <end position="353"/>
    </location>
</feature>
<dbReference type="InterPro" id="IPR046341">
    <property type="entry name" value="SET_dom_sf"/>
</dbReference>
<name>A0AAE0NCJ7_9PEZI</name>
<protein>
    <recommendedName>
        <fullName evidence="4">JmjC domain-containing protein</fullName>
    </recommendedName>
</protein>
<dbReference type="PANTHER" id="PTHR10694:SF33">
    <property type="entry name" value="LYSINE-SPECIFIC DEMETHYLASE 5"/>
    <property type="match status" value="1"/>
</dbReference>
<dbReference type="Gene3D" id="2.170.270.10">
    <property type="entry name" value="SET domain"/>
    <property type="match status" value="1"/>
</dbReference>
<dbReference type="GO" id="GO:0000785">
    <property type="term" value="C:chromatin"/>
    <property type="evidence" value="ECO:0007669"/>
    <property type="project" value="TreeGrafter"/>
</dbReference>
<evidence type="ECO:0000313" key="6">
    <source>
        <dbReference type="Proteomes" id="UP001285441"/>
    </source>
</evidence>
<evidence type="ECO:0000256" key="2">
    <source>
        <dbReference type="ARBA" id="ARBA00023004"/>
    </source>
</evidence>
<dbReference type="SUPFAM" id="SSF82199">
    <property type="entry name" value="SET domain"/>
    <property type="match status" value="1"/>
</dbReference>
<keyword evidence="2" id="KW-0408">Iron</keyword>
<dbReference type="PANTHER" id="PTHR10694">
    <property type="entry name" value="LYSINE-SPECIFIC DEMETHYLASE"/>
    <property type="match status" value="1"/>
</dbReference>
<reference evidence="5" key="1">
    <citation type="journal article" date="2023" name="Mol. Phylogenet. Evol.">
        <title>Genome-scale phylogeny and comparative genomics of the fungal order Sordariales.</title>
        <authorList>
            <person name="Hensen N."/>
            <person name="Bonometti L."/>
            <person name="Westerberg I."/>
            <person name="Brannstrom I.O."/>
            <person name="Guillou S."/>
            <person name="Cros-Aarteil S."/>
            <person name="Calhoun S."/>
            <person name="Haridas S."/>
            <person name="Kuo A."/>
            <person name="Mondo S."/>
            <person name="Pangilinan J."/>
            <person name="Riley R."/>
            <person name="LaButti K."/>
            <person name="Andreopoulos B."/>
            <person name="Lipzen A."/>
            <person name="Chen C."/>
            <person name="Yan M."/>
            <person name="Daum C."/>
            <person name="Ng V."/>
            <person name="Clum A."/>
            <person name="Steindorff A."/>
            <person name="Ohm R.A."/>
            <person name="Martin F."/>
            <person name="Silar P."/>
            <person name="Natvig D.O."/>
            <person name="Lalanne C."/>
            <person name="Gautier V."/>
            <person name="Ament-Velasquez S.L."/>
            <person name="Kruys A."/>
            <person name="Hutchinson M.I."/>
            <person name="Powell A.J."/>
            <person name="Barry K."/>
            <person name="Miller A.N."/>
            <person name="Grigoriev I.V."/>
            <person name="Debuchy R."/>
            <person name="Gladieux P."/>
            <person name="Hiltunen Thoren M."/>
            <person name="Johannesson H."/>
        </authorList>
    </citation>
    <scope>NUCLEOTIDE SEQUENCE</scope>
    <source>
        <strain evidence="5">CBS 232.78</strain>
    </source>
</reference>
<accession>A0AAE0NCJ7</accession>
<feature type="region of interest" description="Disordered" evidence="3">
    <location>
        <begin position="336"/>
        <end position="375"/>
    </location>
</feature>
<evidence type="ECO:0000313" key="5">
    <source>
        <dbReference type="EMBL" id="KAK3377669.1"/>
    </source>
</evidence>
<dbReference type="Pfam" id="PF02373">
    <property type="entry name" value="JmjC"/>
    <property type="match status" value="1"/>
</dbReference>
<dbReference type="Proteomes" id="UP001285441">
    <property type="component" value="Unassembled WGS sequence"/>
</dbReference>
<dbReference type="SMART" id="SM00558">
    <property type="entry name" value="JmjC"/>
    <property type="match status" value="1"/>
</dbReference>
<evidence type="ECO:0000256" key="3">
    <source>
        <dbReference type="SAM" id="MobiDB-lite"/>
    </source>
</evidence>
<dbReference type="SUPFAM" id="SSF51197">
    <property type="entry name" value="Clavaminate synthase-like"/>
    <property type="match status" value="1"/>
</dbReference>
<keyword evidence="1" id="KW-0479">Metal-binding</keyword>
<gene>
    <name evidence="5" type="ORF">B0H63DRAFT_477671</name>
</gene>
<dbReference type="EMBL" id="JAULSW010000006">
    <property type="protein sequence ID" value="KAK3377669.1"/>
    <property type="molecule type" value="Genomic_DNA"/>
</dbReference>
<organism evidence="5 6">
    <name type="scientific">Podospora didyma</name>
    <dbReference type="NCBI Taxonomy" id="330526"/>
    <lineage>
        <taxon>Eukaryota</taxon>
        <taxon>Fungi</taxon>
        <taxon>Dikarya</taxon>
        <taxon>Ascomycota</taxon>
        <taxon>Pezizomycotina</taxon>
        <taxon>Sordariomycetes</taxon>
        <taxon>Sordariomycetidae</taxon>
        <taxon>Sordariales</taxon>
        <taxon>Podosporaceae</taxon>
        <taxon>Podospora</taxon>
    </lineage>
</organism>
<dbReference type="GO" id="GO:0034647">
    <property type="term" value="F:histone H3K4me/H3K4me2/H3K4me3 demethylase activity"/>
    <property type="evidence" value="ECO:0007669"/>
    <property type="project" value="TreeGrafter"/>
</dbReference>
<dbReference type="GO" id="GO:0046872">
    <property type="term" value="F:metal ion binding"/>
    <property type="evidence" value="ECO:0007669"/>
    <property type="project" value="UniProtKB-KW"/>
</dbReference>